<reference evidence="13 14" key="1">
    <citation type="journal article" date="2015" name="J. Microbiol.">
        <title>Sphingosinicella ginsenosidimutans sp. nov., with ginsenoside converting activity.</title>
        <authorList>
            <person name="Kim J.K."/>
            <person name="Kang M.S."/>
            <person name="Park S.C."/>
            <person name="Kim K.M."/>
            <person name="Choi K."/>
            <person name="Yoon M.H."/>
            <person name="Im W.T."/>
        </authorList>
    </citation>
    <scope>NUCLEOTIDE SEQUENCE [LARGE SCALE GENOMIC DNA]</scope>
    <source>
        <strain evidence="13 14">BS-11</strain>
    </source>
</reference>
<organism evidence="13 14">
    <name type="scientific">Allosphingosinicella ginsenosidimutans</name>
    <dbReference type="NCBI Taxonomy" id="1176539"/>
    <lineage>
        <taxon>Bacteria</taxon>
        <taxon>Pseudomonadati</taxon>
        <taxon>Pseudomonadota</taxon>
        <taxon>Alphaproteobacteria</taxon>
        <taxon>Sphingomonadales</taxon>
        <taxon>Sphingomonadaceae</taxon>
        <taxon>Allosphingosinicella</taxon>
    </lineage>
</organism>
<comment type="caution">
    <text evidence="11">Lacks conserved residue(s) required for the propagation of feature annotation.</text>
</comment>
<comment type="similarity">
    <text evidence="2 11">Belongs to the shikimate kinase family.</text>
</comment>
<evidence type="ECO:0000256" key="5">
    <source>
        <dbReference type="ARBA" id="ARBA00022679"/>
    </source>
</evidence>
<feature type="binding site" evidence="11">
    <location>
        <position position="77"/>
    </location>
    <ligand>
        <name>substrate</name>
    </ligand>
</feature>
<dbReference type="GO" id="GO:0009423">
    <property type="term" value="P:chorismate biosynthetic process"/>
    <property type="evidence" value="ECO:0007669"/>
    <property type="project" value="UniProtKB-UniRule"/>
</dbReference>
<feature type="region of interest" description="Disordered" evidence="12">
    <location>
        <begin position="1"/>
        <end position="20"/>
    </location>
</feature>
<evidence type="ECO:0000256" key="8">
    <source>
        <dbReference type="ARBA" id="ARBA00022840"/>
    </source>
</evidence>
<dbReference type="RefSeq" id="WP_147043665.1">
    <property type="nucleotide sequence ID" value="NZ_BAABIR010000001.1"/>
</dbReference>
<dbReference type="InterPro" id="IPR000623">
    <property type="entry name" value="Shikimate_kinase/TSH1"/>
</dbReference>
<evidence type="ECO:0000313" key="14">
    <source>
        <dbReference type="Proteomes" id="UP000321249"/>
    </source>
</evidence>
<accession>A0A5C6TWX5</accession>
<dbReference type="GO" id="GO:0008652">
    <property type="term" value="P:amino acid biosynthetic process"/>
    <property type="evidence" value="ECO:0007669"/>
    <property type="project" value="UniProtKB-KW"/>
</dbReference>
<feature type="binding site" evidence="11">
    <location>
        <position position="137"/>
    </location>
    <ligand>
        <name>ATP</name>
        <dbReference type="ChEBI" id="CHEBI:30616"/>
    </ligand>
</feature>
<dbReference type="HAMAP" id="MF_00109">
    <property type="entry name" value="Shikimate_kinase"/>
    <property type="match status" value="1"/>
</dbReference>
<dbReference type="OrthoDB" id="9800332at2"/>
<feature type="binding site" evidence="11">
    <location>
        <position position="156"/>
    </location>
    <ligand>
        <name>substrate</name>
    </ligand>
</feature>
<feature type="binding site" evidence="11">
    <location>
        <begin position="31"/>
        <end position="36"/>
    </location>
    <ligand>
        <name>ATP</name>
        <dbReference type="ChEBI" id="CHEBI:30616"/>
    </ligand>
</feature>
<dbReference type="AlphaFoldDB" id="A0A5C6TWX5"/>
<evidence type="ECO:0000256" key="10">
    <source>
        <dbReference type="ARBA" id="ARBA00048567"/>
    </source>
</evidence>
<keyword evidence="6 11" id="KW-0547">Nucleotide-binding</keyword>
<dbReference type="UniPathway" id="UPA00053">
    <property type="reaction ID" value="UER00088"/>
</dbReference>
<dbReference type="Gene3D" id="3.40.50.300">
    <property type="entry name" value="P-loop containing nucleotide triphosphate hydrolases"/>
    <property type="match status" value="1"/>
</dbReference>
<evidence type="ECO:0000256" key="1">
    <source>
        <dbReference type="ARBA" id="ARBA00004842"/>
    </source>
</evidence>
<feature type="binding site" evidence="11">
    <location>
        <position position="99"/>
    </location>
    <ligand>
        <name>substrate</name>
    </ligand>
</feature>
<comment type="subcellular location">
    <subcellularLocation>
        <location evidence="11">Cytoplasm</location>
    </subcellularLocation>
</comment>
<dbReference type="CDD" id="cd00464">
    <property type="entry name" value="SK"/>
    <property type="match status" value="1"/>
</dbReference>
<gene>
    <name evidence="11" type="primary">aroK</name>
    <name evidence="13" type="ORF">FRZ32_11695</name>
</gene>
<dbReference type="Proteomes" id="UP000321249">
    <property type="component" value="Unassembled WGS sequence"/>
</dbReference>
<dbReference type="NCBIfam" id="NF010552">
    <property type="entry name" value="PRK13946.1"/>
    <property type="match status" value="1"/>
</dbReference>
<evidence type="ECO:0000256" key="4">
    <source>
        <dbReference type="ARBA" id="ARBA00022605"/>
    </source>
</evidence>
<keyword evidence="11" id="KW-0963">Cytoplasm</keyword>
<dbReference type="PANTHER" id="PTHR21087:SF16">
    <property type="entry name" value="SHIKIMATE KINASE 1, CHLOROPLASTIC"/>
    <property type="match status" value="1"/>
</dbReference>
<comment type="caution">
    <text evidence="13">The sequence shown here is derived from an EMBL/GenBank/DDBJ whole genome shotgun (WGS) entry which is preliminary data.</text>
</comment>
<evidence type="ECO:0000256" key="7">
    <source>
        <dbReference type="ARBA" id="ARBA00022777"/>
    </source>
</evidence>
<evidence type="ECO:0000256" key="9">
    <source>
        <dbReference type="ARBA" id="ARBA00023141"/>
    </source>
</evidence>
<keyword evidence="8 11" id="KW-0067">ATP-binding</keyword>
<keyword evidence="11" id="KW-0479">Metal-binding</keyword>
<dbReference type="GO" id="GO:0004765">
    <property type="term" value="F:shikimate kinase activity"/>
    <property type="evidence" value="ECO:0007669"/>
    <property type="project" value="UniProtKB-UniRule"/>
</dbReference>
<evidence type="ECO:0000256" key="12">
    <source>
        <dbReference type="SAM" id="MobiDB-lite"/>
    </source>
</evidence>
<sequence>MAENAASPRPAGENAPNRSPDRSIALVGLMGAGKSTVGQKLAAKLALPFVDADTEIERAARLDIPSLFERYGEAAFRDCERRVIARLAGGPVQVIATGGGAFVDEATRRLLLARCHVLWLDAPVERLAARVGRRGGRPLLDGRDTIEALESLAAARTRYYAEAHIRIDASEDRDETVARILAALPSGLD</sequence>
<dbReference type="GO" id="GO:0000287">
    <property type="term" value="F:magnesium ion binding"/>
    <property type="evidence" value="ECO:0007669"/>
    <property type="project" value="UniProtKB-UniRule"/>
</dbReference>
<feature type="binding site" evidence="11">
    <location>
        <position position="53"/>
    </location>
    <ligand>
        <name>substrate</name>
    </ligand>
</feature>
<dbReference type="InterPro" id="IPR027417">
    <property type="entry name" value="P-loop_NTPase"/>
</dbReference>
<keyword evidence="14" id="KW-1185">Reference proteome</keyword>
<evidence type="ECO:0000256" key="6">
    <source>
        <dbReference type="ARBA" id="ARBA00022741"/>
    </source>
</evidence>
<comment type="subunit">
    <text evidence="11">Monomer.</text>
</comment>
<keyword evidence="5 11" id="KW-0808">Transferase</keyword>
<comment type="pathway">
    <text evidence="1 11">Metabolic intermediate biosynthesis; chorismate biosynthesis; chorismate from D-erythrose 4-phosphate and phosphoenolpyruvate: step 5/7.</text>
</comment>
<dbReference type="GO" id="GO:0005524">
    <property type="term" value="F:ATP binding"/>
    <property type="evidence" value="ECO:0007669"/>
    <property type="project" value="UniProtKB-UniRule"/>
</dbReference>
<evidence type="ECO:0000256" key="2">
    <source>
        <dbReference type="ARBA" id="ARBA00006997"/>
    </source>
</evidence>
<keyword evidence="11" id="KW-0460">Magnesium</keyword>
<dbReference type="SUPFAM" id="SSF52540">
    <property type="entry name" value="P-loop containing nucleoside triphosphate hydrolases"/>
    <property type="match status" value="1"/>
</dbReference>
<comment type="catalytic activity">
    <reaction evidence="10 11">
        <text>shikimate + ATP = 3-phosphoshikimate + ADP + H(+)</text>
        <dbReference type="Rhea" id="RHEA:13121"/>
        <dbReference type="ChEBI" id="CHEBI:15378"/>
        <dbReference type="ChEBI" id="CHEBI:30616"/>
        <dbReference type="ChEBI" id="CHEBI:36208"/>
        <dbReference type="ChEBI" id="CHEBI:145989"/>
        <dbReference type="ChEBI" id="CHEBI:456216"/>
        <dbReference type="EC" id="2.7.1.71"/>
    </reaction>
</comment>
<feature type="binding site" evidence="11">
    <location>
        <position position="35"/>
    </location>
    <ligand>
        <name>Mg(2+)</name>
        <dbReference type="ChEBI" id="CHEBI:18420"/>
    </ligand>
</feature>
<dbReference type="EMBL" id="VOQQ01000001">
    <property type="protein sequence ID" value="TXC64258.1"/>
    <property type="molecule type" value="Genomic_DNA"/>
</dbReference>
<dbReference type="InterPro" id="IPR023000">
    <property type="entry name" value="Shikimate_kinase_CS"/>
</dbReference>
<dbReference type="Pfam" id="PF01202">
    <property type="entry name" value="SKI"/>
    <property type="match status" value="1"/>
</dbReference>
<name>A0A5C6TWX5_9SPHN</name>
<dbReference type="PRINTS" id="PR01100">
    <property type="entry name" value="SHIKIMTKNASE"/>
</dbReference>
<dbReference type="PANTHER" id="PTHR21087">
    <property type="entry name" value="SHIKIMATE KINASE"/>
    <property type="match status" value="1"/>
</dbReference>
<evidence type="ECO:0000313" key="13">
    <source>
        <dbReference type="EMBL" id="TXC64258.1"/>
    </source>
</evidence>
<dbReference type="GO" id="GO:0005829">
    <property type="term" value="C:cytosol"/>
    <property type="evidence" value="ECO:0007669"/>
    <property type="project" value="TreeGrafter"/>
</dbReference>
<dbReference type="GO" id="GO:0009073">
    <property type="term" value="P:aromatic amino acid family biosynthetic process"/>
    <property type="evidence" value="ECO:0007669"/>
    <property type="project" value="UniProtKB-KW"/>
</dbReference>
<keyword evidence="4 11" id="KW-0028">Amino-acid biosynthesis</keyword>
<evidence type="ECO:0000256" key="3">
    <source>
        <dbReference type="ARBA" id="ARBA00012154"/>
    </source>
</evidence>
<dbReference type="PROSITE" id="PS01128">
    <property type="entry name" value="SHIKIMATE_KINASE"/>
    <property type="match status" value="1"/>
</dbReference>
<protein>
    <recommendedName>
        <fullName evidence="3 11">Shikimate kinase</fullName>
        <shortName evidence="11">SK</shortName>
        <ecNumber evidence="3 11">2.7.1.71</ecNumber>
    </recommendedName>
</protein>
<proteinExistence type="inferred from homology"/>
<evidence type="ECO:0000256" key="11">
    <source>
        <dbReference type="HAMAP-Rule" id="MF_00109"/>
    </source>
</evidence>
<keyword evidence="7 11" id="KW-0418">Kinase</keyword>
<keyword evidence="9 11" id="KW-0057">Aromatic amino acid biosynthesis</keyword>
<dbReference type="EC" id="2.7.1.71" evidence="3 11"/>
<dbReference type="InterPro" id="IPR031322">
    <property type="entry name" value="Shikimate/glucono_kinase"/>
</dbReference>
<comment type="cofactor">
    <cofactor evidence="11">
        <name>Mg(2+)</name>
        <dbReference type="ChEBI" id="CHEBI:18420"/>
    </cofactor>
    <text evidence="11">Binds 1 Mg(2+) ion per subunit.</text>
</comment>
<comment type="function">
    <text evidence="11">Catalyzes the specific phosphorylation of the 3-hydroxyl group of shikimic acid using ATP as a cosubstrate.</text>
</comment>